<evidence type="ECO:0000313" key="3">
    <source>
        <dbReference type="Proteomes" id="UP000198984"/>
    </source>
</evidence>
<keyword evidence="1" id="KW-1133">Transmembrane helix</keyword>
<keyword evidence="1" id="KW-0812">Transmembrane</keyword>
<keyword evidence="1" id="KW-0472">Membrane</keyword>
<dbReference type="RefSeq" id="WP_089906624.1">
    <property type="nucleotide sequence ID" value="NZ_FOBB01000001.1"/>
</dbReference>
<protein>
    <submittedName>
        <fullName evidence="2">Uncharacterized protein</fullName>
    </submittedName>
</protein>
<evidence type="ECO:0000313" key="2">
    <source>
        <dbReference type="EMBL" id="SEK62478.1"/>
    </source>
</evidence>
<name>A0A1H7IJ97_9BACT</name>
<feature type="transmembrane region" description="Helical" evidence="1">
    <location>
        <begin position="12"/>
        <end position="38"/>
    </location>
</feature>
<accession>A0A1H7IJ97</accession>
<feature type="transmembrane region" description="Helical" evidence="1">
    <location>
        <begin position="44"/>
        <end position="63"/>
    </location>
</feature>
<proteinExistence type="predicted"/>
<dbReference type="OrthoDB" id="9255743at2"/>
<dbReference type="AlphaFoldDB" id="A0A1H7IJ97"/>
<keyword evidence="3" id="KW-1185">Reference proteome</keyword>
<reference evidence="2 3" key="1">
    <citation type="submission" date="2016-10" db="EMBL/GenBank/DDBJ databases">
        <authorList>
            <person name="de Groot N.N."/>
        </authorList>
    </citation>
    <scope>NUCLEOTIDE SEQUENCE [LARGE SCALE GENOMIC DNA]</scope>
    <source>
        <strain evidence="2 3">DSM 21039</strain>
    </source>
</reference>
<dbReference type="Proteomes" id="UP000198984">
    <property type="component" value="Unassembled WGS sequence"/>
</dbReference>
<sequence>MQRYWFKKYGWAYIPISITGSLVTIAAILLTGACVWILDRQCSSLSDALIHFFIYFTCIAFWWKWIAESTAQKPDNHDAS</sequence>
<gene>
    <name evidence="2" type="ORF">SAMN04488505_101567</name>
</gene>
<organism evidence="2 3">
    <name type="scientific">Chitinophaga rupis</name>
    <dbReference type="NCBI Taxonomy" id="573321"/>
    <lineage>
        <taxon>Bacteria</taxon>
        <taxon>Pseudomonadati</taxon>
        <taxon>Bacteroidota</taxon>
        <taxon>Chitinophagia</taxon>
        <taxon>Chitinophagales</taxon>
        <taxon>Chitinophagaceae</taxon>
        <taxon>Chitinophaga</taxon>
    </lineage>
</organism>
<dbReference type="EMBL" id="FOBB01000001">
    <property type="protein sequence ID" value="SEK62478.1"/>
    <property type="molecule type" value="Genomic_DNA"/>
</dbReference>
<evidence type="ECO:0000256" key="1">
    <source>
        <dbReference type="SAM" id="Phobius"/>
    </source>
</evidence>
<dbReference type="PROSITE" id="PS51257">
    <property type="entry name" value="PROKAR_LIPOPROTEIN"/>
    <property type="match status" value="1"/>
</dbReference>
<dbReference type="STRING" id="573321.SAMN04488505_101567"/>